<feature type="transmembrane region" description="Helical" evidence="1">
    <location>
        <begin position="107"/>
        <end position="127"/>
    </location>
</feature>
<feature type="transmembrane region" description="Helical" evidence="1">
    <location>
        <begin position="77"/>
        <end position="101"/>
    </location>
</feature>
<accession>A0A7W9C4S1</accession>
<keyword evidence="1" id="KW-1133">Transmembrane helix</keyword>
<evidence type="ECO:0000313" key="3">
    <source>
        <dbReference type="Proteomes" id="UP000527324"/>
    </source>
</evidence>
<keyword evidence="1" id="KW-0472">Membrane</keyword>
<name>A0A7W9C4S1_9CAUL</name>
<feature type="transmembrane region" description="Helical" evidence="1">
    <location>
        <begin position="139"/>
        <end position="166"/>
    </location>
</feature>
<dbReference type="RefSeq" id="WP_152950931.1">
    <property type="nucleotide sequence ID" value="NZ_CAJFZW010000032.1"/>
</dbReference>
<comment type="caution">
    <text evidence="2">The sequence shown here is derived from an EMBL/GenBank/DDBJ whole genome shotgun (WGS) entry which is preliminary data.</text>
</comment>
<sequence length="201" mass="20854">MTRSEFIVRLRNGLVGLPTATANDIVADYETHFADGLAAGRTEAEVAAALGDPGRLARELKAEAGIQRWRQEKNPSAAAAAVFAVLGLGAVDILILLPILMGVVGTIFGFFIAAIALFFSGGAIMVAGPFAGFPGGPFAAILMGLGLMAGAVFIGALLTIVTVWLVNGLVWFARLHYRLLKPALEPQSDTQSEGTSTGGSQ</sequence>
<gene>
    <name evidence="2" type="ORF">GGQ93_000582</name>
</gene>
<dbReference type="AlphaFoldDB" id="A0A7W9C4S1"/>
<evidence type="ECO:0000313" key="2">
    <source>
        <dbReference type="EMBL" id="MBB5738891.1"/>
    </source>
</evidence>
<protein>
    <submittedName>
        <fullName evidence="2">Putative membrane protein</fullName>
    </submittedName>
</protein>
<organism evidence="2 3">
    <name type="scientific">Brevundimonas aurantiaca</name>
    <dbReference type="NCBI Taxonomy" id="74316"/>
    <lineage>
        <taxon>Bacteria</taxon>
        <taxon>Pseudomonadati</taxon>
        <taxon>Pseudomonadota</taxon>
        <taxon>Alphaproteobacteria</taxon>
        <taxon>Caulobacterales</taxon>
        <taxon>Caulobacteraceae</taxon>
        <taxon>Brevundimonas</taxon>
    </lineage>
</organism>
<evidence type="ECO:0000256" key="1">
    <source>
        <dbReference type="SAM" id="Phobius"/>
    </source>
</evidence>
<keyword evidence="3" id="KW-1185">Reference proteome</keyword>
<dbReference type="EMBL" id="JACHOQ010000001">
    <property type="protein sequence ID" value="MBB5738891.1"/>
    <property type="molecule type" value="Genomic_DNA"/>
</dbReference>
<proteinExistence type="predicted"/>
<reference evidence="2 3" key="1">
    <citation type="submission" date="2020-08" db="EMBL/GenBank/DDBJ databases">
        <title>Genomic Encyclopedia of Type Strains, Phase IV (KMG-IV): sequencing the most valuable type-strain genomes for metagenomic binning, comparative biology and taxonomic classification.</title>
        <authorList>
            <person name="Goeker M."/>
        </authorList>
    </citation>
    <scope>NUCLEOTIDE SEQUENCE [LARGE SCALE GENOMIC DNA]</scope>
    <source>
        <strain evidence="2 3">DSM 4731</strain>
    </source>
</reference>
<keyword evidence="1" id="KW-0812">Transmembrane</keyword>
<dbReference type="Proteomes" id="UP000527324">
    <property type="component" value="Unassembled WGS sequence"/>
</dbReference>
<dbReference type="Pfam" id="PF22564">
    <property type="entry name" value="HAAS"/>
    <property type="match status" value="1"/>
</dbReference>